<dbReference type="STRING" id="568860.SAMN05421811_104322"/>
<reference evidence="1 2" key="1">
    <citation type="submission" date="2016-10" db="EMBL/GenBank/DDBJ databases">
        <authorList>
            <person name="de Groot N.N."/>
        </authorList>
    </citation>
    <scope>NUCLEOTIDE SEQUENCE [LARGE SCALE GENOMIC DNA]</scope>
    <source>
        <strain evidence="1 2">CGMCC 4.5598</strain>
    </source>
</reference>
<dbReference type="Proteomes" id="UP000199361">
    <property type="component" value="Unassembled WGS sequence"/>
</dbReference>
<dbReference type="EMBL" id="FOHX01000004">
    <property type="protein sequence ID" value="SET83553.1"/>
    <property type="molecule type" value="Genomic_DNA"/>
</dbReference>
<name>A0A1I0HKD6_9ACTN</name>
<protein>
    <submittedName>
        <fullName evidence="1">Uncharacterized protein</fullName>
    </submittedName>
</protein>
<gene>
    <name evidence="1" type="ORF">SAMN05421811_104322</name>
</gene>
<keyword evidence="2" id="KW-1185">Reference proteome</keyword>
<sequence>MTAGAESSPDPTPAGCDLLEVRLAGATADCPAGSPSPDRTAPVRAPLRQRLVWWE</sequence>
<proteinExistence type="predicted"/>
<dbReference type="AlphaFoldDB" id="A0A1I0HKD6"/>
<evidence type="ECO:0000313" key="2">
    <source>
        <dbReference type="Proteomes" id="UP000199361"/>
    </source>
</evidence>
<organism evidence="1 2">
    <name type="scientific">Nonomuraea wenchangensis</name>
    <dbReference type="NCBI Taxonomy" id="568860"/>
    <lineage>
        <taxon>Bacteria</taxon>
        <taxon>Bacillati</taxon>
        <taxon>Actinomycetota</taxon>
        <taxon>Actinomycetes</taxon>
        <taxon>Streptosporangiales</taxon>
        <taxon>Streptosporangiaceae</taxon>
        <taxon>Nonomuraea</taxon>
    </lineage>
</organism>
<accession>A0A1I0HKD6</accession>
<evidence type="ECO:0000313" key="1">
    <source>
        <dbReference type="EMBL" id="SET83553.1"/>
    </source>
</evidence>